<gene>
    <name evidence="11" type="ORF">ABID27_001480</name>
</gene>
<name>A0ABV2JPF3_9STRE</name>
<comment type="subunit">
    <text evidence="4">The complex is composed of two ATP-binding proteins (PstB), two transmembrane proteins (PstC and PstA) and a solute-binding protein (PstS).</text>
</comment>
<dbReference type="RefSeq" id="WP_354281289.1">
    <property type="nucleotide sequence ID" value="NZ_JBEPMK010000005.1"/>
</dbReference>
<evidence type="ECO:0000313" key="12">
    <source>
        <dbReference type="Proteomes" id="UP001549055"/>
    </source>
</evidence>
<protein>
    <submittedName>
        <fullName evidence="11">Phosphate transport system substrate-binding protein</fullName>
    </submittedName>
</protein>
<evidence type="ECO:0000313" key="11">
    <source>
        <dbReference type="EMBL" id="MET3644849.1"/>
    </source>
</evidence>
<evidence type="ECO:0000256" key="4">
    <source>
        <dbReference type="ARBA" id="ARBA00011529"/>
    </source>
</evidence>
<dbReference type="PROSITE" id="PS51257">
    <property type="entry name" value="PROKAR_LIPOPROTEIN"/>
    <property type="match status" value="1"/>
</dbReference>
<comment type="similarity">
    <text evidence="3">Belongs to the PstS family.</text>
</comment>
<keyword evidence="5" id="KW-0813">Transport</keyword>
<dbReference type="PANTHER" id="PTHR30570:SF1">
    <property type="entry name" value="PHOSPHATE-BINDING PROTEIN PSTS"/>
    <property type="match status" value="1"/>
</dbReference>
<comment type="function">
    <text evidence="1">Part of the ABC transporter complex PstSACB involved in phosphate import.</text>
</comment>
<evidence type="ECO:0000256" key="6">
    <source>
        <dbReference type="ARBA" id="ARBA00022729"/>
    </source>
</evidence>
<comment type="caution">
    <text evidence="11">The sequence shown here is derived from an EMBL/GenBank/DDBJ whole genome shotgun (WGS) entry which is preliminary data.</text>
</comment>
<sequence length="293" mass="30410">MKTSKKILLLAATGLMGLGILAACSGGSSFSASDTINVVSREEGSGTRGAFIELFGVEEKDANGEKVDNTSTTAIVTNSTSVMLTTVAEDASAIGYASLGSLNDSVKVLNIDGKTASVADIKNGTYKISRPFNIVTKEDKVSQAAQDFMDYILSTDGQKVVETAGYIPLDNAAAYKSTASSGKVVVAGSSSVTPVMEKIKEAYQKVNTKVDVEIQQSDSSTGITSAIDGSADIGMASRELKDGESGKGVKATVIATDGIAVVVNKKNKVSDLTTEQVKEIFTGKTTSWADLSK</sequence>
<reference evidence="11 12" key="1">
    <citation type="submission" date="2024-06" db="EMBL/GenBank/DDBJ databases">
        <title>Genomic Encyclopedia of Type Strains, Phase IV (KMG-IV): sequencing the most valuable type-strain genomes for metagenomic binning, comparative biology and taxonomic classification.</title>
        <authorList>
            <person name="Goeker M."/>
        </authorList>
    </citation>
    <scope>NUCLEOTIDE SEQUENCE [LARGE SCALE GENOMIC DNA]</scope>
    <source>
        <strain evidence="11 12">DSM 15349</strain>
    </source>
</reference>
<accession>A0ABV2JPF3</accession>
<dbReference type="Proteomes" id="UP001549055">
    <property type="component" value="Unassembled WGS sequence"/>
</dbReference>
<feature type="chain" id="PRO_5046479070" evidence="9">
    <location>
        <begin position="23"/>
        <end position="293"/>
    </location>
</feature>
<feature type="domain" description="PBP" evidence="10">
    <location>
        <begin position="174"/>
        <end position="290"/>
    </location>
</feature>
<dbReference type="InterPro" id="IPR050811">
    <property type="entry name" value="Phosphate_ABC_transporter"/>
</dbReference>
<proteinExistence type="inferred from homology"/>
<evidence type="ECO:0000256" key="2">
    <source>
        <dbReference type="ARBA" id="ARBA00004193"/>
    </source>
</evidence>
<dbReference type="SUPFAM" id="SSF53850">
    <property type="entry name" value="Periplasmic binding protein-like II"/>
    <property type="match status" value="2"/>
</dbReference>
<keyword evidence="7" id="KW-0564">Palmitate</keyword>
<dbReference type="PANTHER" id="PTHR30570">
    <property type="entry name" value="PERIPLASMIC PHOSPHATE BINDING COMPONENT OF PHOSPHATE ABC TRANSPORTER"/>
    <property type="match status" value="1"/>
</dbReference>
<evidence type="ECO:0000256" key="7">
    <source>
        <dbReference type="ARBA" id="ARBA00023139"/>
    </source>
</evidence>
<keyword evidence="12" id="KW-1185">Reference proteome</keyword>
<feature type="signal peptide" evidence="9">
    <location>
        <begin position="1"/>
        <end position="22"/>
    </location>
</feature>
<evidence type="ECO:0000256" key="1">
    <source>
        <dbReference type="ARBA" id="ARBA00002841"/>
    </source>
</evidence>
<feature type="domain" description="PBP" evidence="10">
    <location>
        <begin position="32"/>
        <end position="155"/>
    </location>
</feature>
<evidence type="ECO:0000256" key="3">
    <source>
        <dbReference type="ARBA" id="ARBA00008725"/>
    </source>
</evidence>
<dbReference type="Gene3D" id="3.40.190.10">
    <property type="entry name" value="Periplasmic binding protein-like II"/>
    <property type="match status" value="2"/>
</dbReference>
<keyword evidence="8" id="KW-0449">Lipoprotein</keyword>
<evidence type="ECO:0000256" key="8">
    <source>
        <dbReference type="ARBA" id="ARBA00023288"/>
    </source>
</evidence>
<evidence type="ECO:0000256" key="9">
    <source>
        <dbReference type="SAM" id="SignalP"/>
    </source>
</evidence>
<dbReference type="EMBL" id="JBEPMK010000005">
    <property type="protein sequence ID" value="MET3644849.1"/>
    <property type="molecule type" value="Genomic_DNA"/>
</dbReference>
<dbReference type="Pfam" id="PF12849">
    <property type="entry name" value="PBP_like_2"/>
    <property type="match status" value="2"/>
</dbReference>
<evidence type="ECO:0000259" key="10">
    <source>
        <dbReference type="Pfam" id="PF12849"/>
    </source>
</evidence>
<evidence type="ECO:0000256" key="5">
    <source>
        <dbReference type="ARBA" id="ARBA00022592"/>
    </source>
</evidence>
<dbReference type="InterPro" id="IPR024370">
    <property type="entry name" value="PBP_domain"/>
</dbReference>
<keyword evidence="6 9" id="KW-0732">Signal</keyword>
<comment type="subcellular location">
    <subcellularLocation>
        <location evidence="2">Cell membrane</location>
        <topology evidence="2">Lipid-anchor</topology>
    </subcellularLocation>
</comment>
<keyword evidence="5" id="KW-0592">Phosphate transport</keyword>
<organism evidence="11 12">
    <name type="scientific">Streptococcus gallinaceus</name>
    <dbReference type="NCBI Taxonomy" id="165758"/>
    <lineage>
        <taxon>Bacteria</taxon>
        <taxon>Bacillati</taxon>
        <taxon>Bacillota</taxon>
        <taxon>Bacilli</taxon>
        <taxon>Lactobacillales</taxon>
        <taxon>Streptococcaceae</taxon>
        <taxon>Streptococcus</taxon>
    </lineage>
</organism>